<dbReference type="Gene3D" id="3.40.190.10">
    <property type="entry name" value="Periplasmic binding protein-like II"/>
    <property type="match status" value="2"/>
</dbReference>
<dbReference type="InterPro" id="IPR050389">
    <property type="entry name" value="LysR-type_TF"/>
</dbReference>
<dbReference type="EMBL" id="AJYC02000074">
    <property type="protein sequence ID" value="EKT79990.1"/>
    <property type="molecule type" value="Genomic_DNA"/>
</dbReference>
<reference evidence="6 7" key="1">
    <citation type="journal article" date="2013" name="Genome Announc.">
        <title>Draft Genome Sequence of Rhodococcus opacus Strain M213 Shows a Diverse Catabolic Potential.</title>
        <authorList>
            <person name="Pathak A."/>
            <person name="Green S.J."/>
            <person name="Ogram A."/>
            <person name="Chauhan A."/>
        </authorList>
    </citation>
    <scope>NUCLEOTIDE SEQUENCE [LARGE SCALE GENOMIC DNA]</scope>
    <source>
        <strain evidence="6 7">M213</strain>
    </source>
</reference>
<sequence>MSVKEVDMNLLPNLHALLELRNVSRAAERAHLGQSAMSAALARLRRHFDDELLVRADREYTLTAFAQNLAPAVEEAMAKVHDAMQMRSELDPTDTDRTFVLAASDYATTVVVRPLRALITRQAPQVSVEIMPIVGLDAGLEAFGHVDVIIGPMGYDFGGSNRQLFRDEFVAVMDSANPLLDRDQLTLEDIASAPHAAGEFGPGVTTPPMQFLADAGVTPVIAARVSGWQILPFLVEGTDLVALVPRLLAGRLATGLSVTVVEFVPELEMPVVEAMYWHPLQTTDLASIWLRESIQQVCRKIRAEDTVPTHPVRIGPPRNTR</sequence>
<evidence type="ECO:0000256" key="3">
    <source>
        <dbReference type="ARBA" id="ARBA00023125"/>
    </source>
</evidence>
<evidence type="ECO:0000256" key="1">
    <source>
        <dbReference type="ARBA" id="ARBA00009437"/>
    </source>
</evidence>
<feature type="domain" description="HTH lysR-type" evidence="5">
    <location>
        <begin position="6"/>
        <end position="63"/>
    </location>
</feature>
<dbReference type="PANTHER" id="PTHR30118:SF15">
    <property type="entry name" value="TRANSCRIPTIONAL REGULATORY PROTEIN"/>
    <property type="match status" value="1"/>
</dbReference>
<dbReference type="InterPro" id="IPR036390">
    <property type="entry name" value="WH_DNA-bd_sf"/>
</dbReference>
<accession>K8XSG6</accession>
<dbReference type="InterPro" id="IPR000847">
    <property type="entry name" value="LysR_HTH_N"/>
</dbReference>
<dbReference type="InterPro" id="IPR037402">
    <property type="entry name" value="YidZ_PBP2"/>
</dbReference>
<dbReference type="AlphaFoldDB" id="K8XSG6"/>
<dbReference type="PROSITE" id="PS50931">
    <property type="entry name" value="HTH_LYSR"/>
    <property type="match status" value="1"/>
</dbReference>
<gene>
    <name evidence="6" type="ORF">WSS_A24880</name>
</gene>
<keyword evidence="3" id="KW-0238">DNA-binding</keyword>
<evidence type="ECO:0000259" key="5">
    <source>
        <dbReference type="PROSITE" id="PS50931"/>
    </source>
</evidence>
<proteinExistence type="inferred from homology"/>
<keyword evidence="4" id="KW-0804">Transcription</keyword>
<dbReference type="SUPFAM" id="SSF46785">
    <property type="entry name" value="Winged helix' DNA-binding domain"/>
    <property type="match status" value="1"/>
</dbReference>
<name>K8XSG6_RHOOP</name>
<dbReference type="Pfam" id="PF03466">
    <property type="entry name" value="LysR_substrate"/>
    <property type="match status" value="1"/>
</dbReference>
<dbReference type="SUPFAM" id="SSF53850">
    <property type="entry name" value="Periplasmic binding protein-like II"/>
    <property type="match status" value="1"/>
</dbReference>
<evidence type="ECO:0000256" key="4">
    <source>
        <dbReference type="ARBA" id="ARBA00023163"/>
    </source>
</evidence>
<dbReference type="PANTHER" id="PTHR30118">
    <property type="entry name" value="HTH-TYPE TRANSCRIPTIONAL REGULATOR LEUO-RELATED"/>
    <property type="match status" value="1"/>
</dbReference>
<dbReference type="Gene3D" id="1.10.10.10">
    <property type="entry name" value="Winged helix-like DNA-binding domain superfamily/Winged helix DNA-binding domain"/>
    <property type="match status" value="1"/>
</dbReference>
<keyword evidence="2" id="KW-0805">Transcription regulation</keyword>
<comment type="similarity">
    <text evidence="1">Belongs to the LysR transcriptional regulatory family.</text>
</comment>
<dbReference type="InterPro" id="IPR005119">
    <property type="entry name" value="LysR_subst-bd"/>
</dbReference>
<comment type="caution">
    <text evidence="6">The sequence shown here is derived from an EMBL/GenBank/DDBJ whole genome shotgun (WGS) entry which is preliminary data.</text>
</comment>
<dbReference type="Proteomes" id="UP000005951">
    <property type="component" value="Unassembled WGS sequence"/>
</dbReference>
<organism evidence="6 7">
    <name type="scientific">Rhodococcus opacus M213</name>
    <dbReference type="NCBI Taxonomy" id="1129896"/>
    <lineage>
        <taxon>Bacteria</taxon>
        <taxon>Bacillati</taxon>
        <taxon>Actinomycetota</taxon>
        <taxon>Actinomycetes</taxon>
        <taxon>Mycobacteriales</taxon>
        <taxon>Nocardiaceae</taxon>
        <taxon>Rhodococcus</taxon>
    </lineage>
</organism>
<dbReference type="CDD" id="cd08417">
    <property type="entry name" value="PBP2_Nitroaromatics_like"/>
    <property type="match status" value="1"/>
</dbReference>
<dbReference type="GO" id="GO:0003700">
    <property type="term" value="F:DNA-binding transcription factor activity"/>
    <property type="evidence" value="ECO:0007669"/>
    <property type="project" value="InterPro"/>
</dbReference>
<dbReference type="Pfam" id="PF00126">
    <property type="entry name" value="HTH_1"/>
    <property type="match status" value="1"/>
</dbReference>
<dbReference type="GO" id="GO:0003677">
    <property type="term" value="F:DNA binding"/>
    <property type="evidence" value="ECO:0007669"/>
    <property type="project" value="UniProtKB-KW"/>
</dbReference>
<protein>
    <submittedName>
        <fullName evidence="6">LysR family transcriptional regulator</fullName>
    </submittedName>
</protein>
<evidence type="ECO:0000313" key="7">
    <source>
        <dbReference type="Proteomes" id="UP000005951"/>
    </source>
</evidence>
<dbReference type="InterPro" id="IPR036388">
    <property type="entry name" value="WH-like_DNA-bd_sf"/>
</dbReference>
<evidence type="ECO:0000313" key="6">
    <source>
        <dbReference type="EMBL" id="EKT79990.1"/>
    </source>
</evidence>
<evidence type="ECO:0000256" key="2">
    <source>
        <dbReference type="ARBA" id="ARBA00023015"/>
    </source>
</evidence>